<evidence type="ECO:0000313" key="1">
    <source>
        <dbReference type="EMBL" id="SVE06112.1"/>
    </source>
</evidence>
<organism evidence="1">
    <name type="scientific">marine metagenome</name>
    <dbReference type="NCBI Taxonomy" id="408172"/>
    <lineage>
        <taxon>unclassified sequences</taxon>
        <taxon>metagenomes</taxon>
        <taxon>ecological metagenomes</taxon>
    </lineage>
</organism>
<dbReference type="SUPFAM" id="SSF52833">
    <property type="entry name" value="Thioredoxin-like"/>
    <property type="match status" value="1"/>
</dbReference>
<name>A0A383AEG1_9ZZZZ</name>
<feature type="non-terminal residue" evidence="1">
    <location>
        <position position="96"/>
    </location>
</feature>
<gene>
    <name evidence="1" type="ORF">METZ01_LOCUS458966</name>
</gene>
<dbReference type="EMBL" id="UINC01191454">
    <property type="protein sequence ID" value="SVE06112.1"/>
    <property type="molecule type" value="Genomic_DNA"/>
</dbReference>
<dbReference type="AlphaFoldDB" id="A0A383AEG1"/>
<dbReference type="Gene3D" id="3.40.30.10">
    <property type="entry name" value="Glutaredoxin"/>
    <property type="match status" value="1"/>
</dbReference>
<sequence length="96" mass="11497">MILYIFVRKGCCLCDAVKNNLLKINIKNIQSELIIKEIDIDRFDLYQDKFRKYDYEVPVLALRNNLTNQMHELPRISPRLKDSQLQFIPSLLKEKR</sequence>
<dbReference type="InterPro" id="IPR008554">
    <property type="entry name" value="Glutaredoxin-like"/>
</dbReference>
<proteinExistence type="predicted"/>
<dbReference type="Pfam" id="PF05768">
    <property type="entry name" value="Glrx-like"/>
    <property type="match status" value="1"/>
</dbReference>
<reference evidence="1" key="1">
    <citation type="submission" date="2018-05" db="EMBL/GenBank/DDBJ databases">
        <authorList>
            <person name="Lanie J.A."/>
            <person name="Ng W.-L."/>
            <person name="Kazmierczak K.M."/>
            <person name="Andrzejewski T.M."/>
            <person name="Davidsen T.M."/>
            <person name="Wayne K.J."/>
            <person name="Tettelin H."/>
            <person name="Glass J.I."/>
            <person name="Rusch D."/>
            <person name="Podicherti R."/>
            <person name="Tsui H.-C.T."/>
            <person name="Winkler M.E."/>
        </authorList>
    </citation>
    <scope>NUCLEOTIDE SEQUENCE</scope>
</reference>
<accession>A0A383AEG1</accession>
<protein>
    <recommendedName>
        <fullName evidence="2">Glutaredoxin-like protein</fullName>
    </recommendedName>
</protein>
<evidence type="ECO:0008006" key="2">
    <source>
        <dbReference type="Google" id="ProtNLM"/>
    </source>
</evidence>
<dbReference type="InterPro" id="IPR036249">
    <property type="entry name" value="Thioredoxin-like_sf"/>
</dbReference>